<dbReference type="Pfam" id="PF00535">
    <property type="entry name" value="Glycos_transf_2"/>
    <property type="match status" value="1"/>
</dbReference>
<dbReference type="AlphaFoldDB" id="F0TBL1"/>
<dbReference type="PANTHER" id="PTHR48090">
    <property type="entry name" value="UNDECAPRENYL-PHOSPHATE 4-DEOXY-4-FORMAMIDO-L-ARABINOSE TRANSFERASE-RELATED"/>
    <property type="match status" value="1"/>
</dbReference>
<dbReference type="PANTHER" id="PTHR48090:SF7">
    <property type="entry name" value="RFBJ PROTEIN"/>
    <property type="match status" value="1"/>
</dbReference>
<keyword evidence="5" id="KW-1185">Reference proteome</keyword>
<dbReference type="Gene3D" id="3.90.550.10">
    <property type="entry name" value="Spore Coat Polysaccharide Biosynthesis Protein SpsA, Chain A"/>
    <property type="match status" value="1"/>
</dbReference>
<evidence type="ECO:0000256" key="2">
    <source>
        <dbReference type="SAM" id="Phobius"/>
    </source>
</evidence>
<dbReference type="Pfam" id="PF00072">
    <property type="entry name" value="Response_reg"/>
    <property type="match status" value="1"/>
</dbReference>
<dbReference type="InterPro" id="IPR001789">
    <property type="entry name" value="Sig_transdc_resp-reg_receiver"/>
</dbReference>
<dbReference type="SUPFAM" id="SSF53448">
    <property type="entry name" value="Nucleotide-diphospho-sugar transferases"/>
    <property type="match status" value="1"/>
</dbReference>
<reference evidence="5" key="1">
    <citation type="submission" date="2011-02" db="EMBL/GenBank/DDBJ databases">
        <title>Complete sequence of Methanobacterium sp. AL-21.</title>
        <authorList>
            <consortium name="US DOE Joint Genome Institute"/>
            <person name="Lucas S."/>
            <person name="Copeland A."/>
            <person name="Lapidus A."/>
            <person name="Cheng J.-F."/>
            <person name="Goodwin L."/>
            <person name="Pitluck S."/>
            <person name="Chertkov O."/>
            <person name="Detter J.C."/>
            <person name="Han C."/>
            <person name="Tapia R."/>
            <person name="Land M."/>
            <person name="Hauser L."/>
            <person name="Kyrpides N."/>
            <person name="Ivanova N."/>
            <person name="Mikhailova N."/>
            <person name="Pagani I."/>
            <person name="Cadillo-Quiroz H."/>
            <person name="Imachi H."/>
            <person name="Zinder S."/>
            <person name="Liu W."/>
            <person name="Woyke T."/>
        </authorList>
    </citation>
    <scope>NUCLEOTIDE SEQUENCE [LARGE SCALE GENOMIC DNA]</scope>
    <source>
        <strain evidence="5">AL-21</strain>
    </source>
</reference>
<evidence type="ECO:0000313" key="4">
    <source>
        <dbReference type="EMBL" id="ADZ09088.1"/>
    </source>
</evidence>
<gene>
    <name evidence="4" type="ordered locus">Metbo_0838</name>
</gene>
<evidence type="ECO:0000259" key="3">
    <source>
        <dbReference type="PROSITE" id="PS50110"/>
    </source>
</evidence>
<dbReference type="InterPro" id="IPR001173">
    <property type="entry name" value="Glyco_trans_2-like"/>
</dbReference>
<dbReference type="CDD" id="cd04179">
    <property type="entry name" value="DPM_DPG-synthase_like"/>
    <property type="match status" value="1"/>
</dbReference>
<dbReference type="SMART" id="SM00448">
    <property type="entry name" value="REC"/>
    <property type="match status" value="1"/>
</dbReference>
<dbReference type="eggNOG" id="arCOG07653">
    <property type="taxonomic scope" value="Archaea"/>
</dbReference>
<dbReference type="KEGG" id="mel:Metbo_0838"/>
<dbReference type="eggNOG" id="arCOG06537">
    <property type="taxonomic scope" value="Archaea"/>
</dbReference>
<sequence length="426" mass="46851">MNKIKVLVVDDESVVAVGIKKQLKDLGYEVVGTAATGKEAINIALQKDPDIILMDIVLQGEMDGIETAEVIQSHMDTPIIYITAYFDEEVLRRARLTEPYAYMIKPIKTSELNANLQMAVYKYKSEKKKDEISQQITALIPAYNEQVSIGSVVLKTRMYVDRVIVIDDGSSDRTEEIAVLAGAEILKHPVNQGKGKALETGFNAAKGSEILITLDGDGQHSVTDIPKLIKPIINGEADIVNGSRYLDGDDEDTPAYRRVGQNVLDVATNFNARSDITDSQSGFRAFAAYTIPAFKFRESGYGIESEMIIEASNAGFRIKEVPIGVRYDVNGSKKHPLTHGIGVLVKVLQDMEFNRPLYYFTFPGIVMIIIGLLAGLIFFGDYLNHETSSLAPTTLAALLTLAGTFIAFTGIILHSMSRMIERTMGK</sequence>
<feature type="domain" description="Response regulatory" evidence="3">
    <location>
        <begin position="5"/>
        <end position="120"/>
    </location>
</feature>
<keyword evidence="2" id="KW-0472">Membrane</keyword>
<evidence type="ECO:0000313" key="5">
    <source>
        <dbReference type="Proteomes" id="UP000007490"/>
    </source>
</evidence>
<keyword evidence="2" id="KW-0812">Transmembrane</keyword>
<keyword evidence="2" id="KW-1133">Transmembrane helix</keyword>
<dbReference type="CDD" id="cd17534">
    <property type="entry name" value="REC_DC-like"/>
    <property type="match status" value="1"/>
</dbReference>
<feature type="modified residue" description="4-aspartylphosphate" evidence="1">
    <location>
        <position position="55"/>
    </location>
</feature>
<accession>F0TBL1</accession>
<proteinExistence type="predicted"/>
<dbReference type="OrthoDB" id="11098at2157"/>
<dbReference type="RefSeq" id="WP_013644439.1">
    <property type="nucleotide sequence ID" value="NC_015216.1"/>
</dbReference>
<dbReference type="SUPFAM" id="SSF52172">
    <property type="entry name" value="CheY-like"/>
    <property type="match status" value="1"/>
</dbReference>
<dbReference type="InterPro" id="IPR050256">
    <property type="entry name" value="Glycosyltransferase_2"/>
</dbReference>
<name>F0TBL1_METLA</name>
<feature type="transmembrane region" description="Helical" evidence="2">
    <location>
        <begin position="357"/>
        <end position="379"/>
    </location>
</feature>
<keyword evidence="1" id="KW-0597">Phosphoprotein</keyword>
<dbReference type="Proteomes" id="UP000007490">
    <property type="component" value="Chromosome"/>
</dbReference>
<dbReference type="Gene3D" id="3.40.50.2300">
    <property type="match status" value="1"/>
</dbReference>
<dbReference type="PROSITE" id="PS50110">
    <property type="entry name" value="RESPONSE_REGULATORY"/>
    <property type="match status" value="1"/>
</dbReference>
<dbReference type="STRING" id="877455.Metbo_0838"/>
<organism evidence="4 5">
    <name type="scientific">Methanobacterium lacus (strain AL-21)</name>
    <dbReference type="NCBI Taxonomy" id="877455"/>
    <lineage>
        <taxon>Archaea</taxon>
        <taxon>Methanobacteriati</taxon>
        <taxon>Methanobacteriota</taxon>
        <taxon>Methanomada group</taxon>
        <taxon>Methanobacteria</taxon>
        <taxon>Methanobacteriales</taxon>
        <taxon>Methanobacteriaceae</taxon>
        <taxon>Methanobacterium</taxon>
    </lineage>
</organism>
<dbReference type="HOGENOM" id="CLU_033536_7_2_2"/>
<feature type="transmembrane region" description="Helical" evidence="2">
    <location>
        <begin position="391"/>
        <end position="413"/>
    </location>
</feature>
<reference evidence="4 5" key="2">
    <citation type="journal article" date="2014" name="Int. J. Syst. Evol. Microbiol.">
        <title>Methanobacterium paludis sp. nov. and a novel strain of Methanobacterium lacus isolated from northern peatlands.</title>
        <authorList>
            <person name="Cadillo-Quiroz H."/>
            <person name="Brauer S.L."/>
            <person name="Goodson N."/>
            <person name="Yavitt J.B."/>
            <person name="Zinder S.H."/>
        </authorList>
    </citation>
    <scope>NUCLEOTIDE SEQUENCE [LARGE SCALE GENOMIC DNA]</scope>
    <source>
        <strain evidence="4 5">AL-21</strain>
    </source>
</reference>
<dbReference type="EMBL" id="CP002551">
    <property type="protein sequence ID" value="ADZ09088.1"/>
    <property type="molecule type" value="Genomic_DNA"/>
</dbReference>
<dbReference type="InterPro" id="IPR011006">
    <property type="entry name" value="CheY-like_superfamily"/>
</dbReference>
<dbReference type="GeneID" id="10277287"/>
<evidence type="ECO:0000256" key="1">
    <source>
        <dbReference type="PROSITE-ProRule" id="PRU00169"/>
    </source>
</evidence>
<protein>
    <submittedName>
        <fullName evidence="4">Response regulator receiver protein</fullName>
    </submittedName>
</protein>
<dbReference type="eggNOG" id="arCOG00896">
    <property type="taxonomic scope" value="Archaea"/>
</dbReference>
<dbReference type="InterPro" id="IPR029044">
    <property type="entry name" value="Nucleotide-diphossugar_trans"/>
</dbReference>
<dbReference type="GO" id="GO:0000160">
    <property type="term" value="P:phosphorelay signal transduction system"/>
    <property type="evidence" value="ECO:0007669"/>
    <property type="project" value="InterPro"/>
</dbReference>